<dbReference type="PANTHER" id="PTHR33116:SF78">
    <property type="entry name" value="OS12G0587133 PROTEIN"/>
    <property type="match status" value="1"/>
</dbReference>
<dbReference type="PROSITE" id="PS50878">
    <property type="entry name" value="RT_POL"/>
    <property type="match status" value="1"/>
</dbReference>
<dbReference type="InterPro" id="IPR026960">
    <property type="entry name" value="RVT-Znf"/>
</dbReference>
<proteinExistence type="predicted"/>
<dbReference type="Pfam" id="PF13966">
    <property type="entry name" value="zf-RVT"/>
    <property type="match status" value="1"/>
</dbReference>
<dbReference type="InterPro" id="IPR036691">
    <property type="entry name" value="Endo/exonu/phosph_ase_sf"/>
</dbReference>
<dbReference type="GO" id="GO:0003824">
    <property type="term" value="F:catalytic activity"/>
    <property type="evidence" value="ECO:0007669"/>
    <property type="project" value="InterPro"/>
</dbReference>
<evidence type="ECO:0000259" key="1">
    <source>
        <dbReference type="PROSITE" id="PS50878"/>
    </source>
</evidence>
<dbReference type="SUPFAM" id="SSF56219">
    <property type="entry name" value="DNase I-like"/>
    <property type="match status" value="1"/>
</dbReference>
<protein>
    <recommendedName>
        <fullName evidence="1">Reverse transcriptase domain-containing protein</fullName>
    </recommendedName>
</protein>
<dbReference type="PANTHER" id="PTHR33116">
    <property type="entry name" value="REVERSE TRANSCRIPTASE ZINC-BINDING DOMAIN-CONTAINING PROTEIN-RELATED-RELATED"/>
    <property type="match status" value="1"/>
</dbReference>
<dbReference type="CDD" id="cd01650">
    <property type="entry name" value="RT_nLTR_like"/>
    <property type="match status" value="1"/>
</dbReference>
<dbReference type="InterPro" id="IPR005135">
    <property type="entry name" value="Endo/exonuclease/phosphatase"/>
</dbReference>
<name>A0A2N9H054_FAGSY</name>
<sequence>MGGVRSFRIESKRFDLFREGDGIDSVSLIESGRYMRHSVFMGKEGARWLRKCIEENIARETEQAFIRTFRESDKGYVIRRFSNLHGRYLEVTDYGRGGCKGRLAIPEGQNQSGWRGFNKELTLLLTPIIIENKEGRSQPRQGNTKPVEVDTYKRIPVKERLGPTISYADSLHTVQGNEGGKAKIEEKFLGVNSFRRLGKDTAPPNLKISVNLEGKRTVTWDSQANQAERDVAGLSKLKLGQTQKPTMLARVAPEEIFAGPSQFEWGETSSKGQKPKQVWVPKTISGGPITKHATAQHINATNDAVAIIDSSGGSFLEPSNSSGPKLTSDVFIQELTWLKFRANREGECRSFRLEYNGGFNFSVPRNIAGCWGLWLGKATTLLFLGDFTTEWTDEVEEAESEPYMEDQCLAVVPCGPFREGSTEDSLDILEVVPCGPFREGSTEDSLDISPLNSYRGESFQGDQSEWVRQNMEAFSKQMGVSIEGCEVEAMALFMAIERRWRQPEVSTARKCTKQSKTRKGVRELRNLSTSVNYGAVLTPGSGRRSRGLKRSQIKNALKLWKGEVICLQETKLENISRSVVRSLWSNRFADWKFLESEGASGGILLMWDNRVTEVQDCVKGQFSISCRFKNVQDQFEWAFSGVYGPNLDVDRFILWDELAGVRSWWGVPWCVGGDFNVVRFPSEKLRSGRLTGAMMTFSDFIAELGLVDLPLLDGQFTWSNNQDPPSKSRIDRFLVSSDWEDQFSHLVQKELPRFVSDHCPISLDSGTYIRGKSYFKFENMWLRHEALAGNVRNWWGSYDFQGSPSFVLASKLKVLKEDIKKWNREFFGDVHIKKLDLMRELQELESKENQGLFSGEDRVQRLNTQAELEKTLLLDEVSWRQKSRVQWLKEGDKNTKFFHRTANANRRNNCIERGVEFSSLEAEEATHLEKPFSEEEVVLALNQISGEKAPGPDGFTLAFFHHCWDVVKKEVLDTIQEFYVHEDFERSLNSTFVVLIPKKVGASDVKDFRPISLTGSIYKIISKVLANRLREVLGSLLSPTQNAFIQGRQIQDSVLIANESLDSRLKSDIPGLICKLDLEKAYDHVNWSFLMYLLERCGFGVKWRNWIQFCISSVRFSVLINGTPCGFFPSSRGLRQDDSLSPLLFVLVMEALSRLMDRAVARGYLEGFSVDNSNATGLRVSHMLFADDTLVFCGATRDHLYHLKGVMLCFEAVSGLRINLGKSEIVPVGPVADVENLVQVLGGRVASLPMKYLGLPLGARYKSKEIWNPILEKMERRLAGWKRSYLSKGGRLTLIKSTLSSLPTYFLSLFAVPASVAHRIEKLQRDFLWGGLGDEFKFHLVNWSTICAPIQQGGLGLRQIIPFNQALLGKWLWRFANERNAYWRQVIVCKYGCERDGWHSKEGRGRHGVCLWKHIQAGWSRFSRYVHYTVGSGDSVRFWVDRWSEEGLLRDVFPAIYQIALHKQATVSEYLSWHQEDMVWSVILQRPLQDWELGEYTALMAFLYQLKIKRTVVDQLRWPSTLLSRVPHKVAVFTWLVAQGKILTLDNLRRRGIWVLDWCFMCKKAGESVNHLMIHCEYAQELWSMIFCLFGVSWVMPQTTYDLLHCWRRKGPAYVVWNAIPSYIMWLLWRERNQRAFEDAERHSADLKLILIRTLMEWTAAVSSRSFHSVFAFIDGCL</sequence>
<dbReference type="Pfam" id="PF00078">
    <property type="entry name" value="RVT_1"/>
    <property type="match status" value="1"/>
</dbReference>
<evidence type="ECO:0000313" key="2">
    <source>
        <dbReference type="EMBL" id="SPD05183.1"/>
    </source>
</evidence>
<reference evidence="2" key="1">
    <citation type="submission" date="2018-02" db="EMBL/GenBank/DDBJ databases">
        <authorList>
            <person name="Cohen D.B."/>
            <person name="Kent A.D."/>
        </authorList>
    </citation>
    <scope>NUCLEOTIDE SEQUENCE</scope>
</reference>
<dbReference type="EMBL" id="OIVN01002626">
    <property type="protein sequence ID" value="SPD05183.1"/>
    <property type="molecule type" value="Genomic_DNA"/>
</dbReference>
<dbReference type="InterPro" id="IPR000477">
    <property type="entry name" value="RT_dom"/>
</dbReference>
<gene>
    <name evidence="2" type="ORF">FSB_LOCUS33065</name>
</gene>
<dbReference type="Pfam" id="PF03372">
    <property type="entry name" value="Exo_endo_phos"/>
    <property type="match status" value="1"/>
</dbReference>
<accession>A0A2N9H054</accession>
<feature type="domain" description="Reverse transcriptase" evidence="1">
    <location>
        <begin position="977"/>
        <end position="1257"/>
    </location>
</feature>
<dbReference type="Gene3D" id="3.60.10.10">
    <property type="entry name" value="Endonuclease/exonuclease/phosphatase"/>
    <property type="match status" value="1"/>
</dbReference>
<organism evidence="2">
    <name type="scientific">Fagus sylvatica</name>
    <name type="common">Beechnut</name>
    <dbReference type="NCBI Taxonomy" id="28930"/>
    <lineage>
        <taxon>Eukaryota</taxon>
        <taxon>Viridiplantae</taxon>
        <taxon>Streptophyta</taxon>
        <taxon>Embryophyta</taxon>
        <taxon>Tracheophyta</taxon>
        <taxon>Spermatophyta</taxon>
        <taxon>Magnoliopsida</taxon>
        <taxon>eudicotyledons</taxon>
        <taxon>Gunneridae</taxon>
        <taxon>Pentapetalae</taxon>
        <taxon>rosids</taxon>
        <taxon>fabids</taxon>
        <taxon>Fagales</taxon>
        <taxon>Fagaceae</taxon>
        <taxon>Fagus</taxon>
    </lineage>
</organism>